<evidence type="ECO:0000256" key="1">
    <source>
        <dbReference type="SAM" id="Phobius"/>
    </source>
</evidence>
<feature type="transmembrane region" description="Helical" evidence="1">
    <location>
        <begin position="28"/>
        <end position="46"/>
    </location>
</feature>
<name>A0ABW9EAA2_9BURK</name>
<evidence type="ECO:0000313" key="2">
    <source>
        <dbReference type="EMBL" id="MFM0715990.1"/>
    </source>
</evidence>
<protein>
    <submittedName>
        <fullName evidence="2">Uncharacterized protein</fullName>
    </submittedName>
</protein>
<dbReference type="Proteomes" id="UP001629392">
    <property type="component" value="Unassembled WGS sequence"/>
</dbReference>
<keyword evidence="1" id="KW-1133">Transmembrane helix</keyword>
<keyword evidence="3" id="KW-1185">Reference proteome</keyword>
<organism evidence="2 3">
    <name type="scientific">Paraburkholderia strydomiana</name>
    <dbReference type="NCBI Taxonomy" id="1245417"/>
    <lineage>
        <taxon>Bacteria</taxon>
        <taxon>Pseudomonadati</taxon>
        <taxon>Pseudomonadota</taxon>
        <taxon>Betaproteobacteria</taxon>
        <taxon>Burkholderiales</taxon>
        <taxon>Burkholderiaceae</taxon>
        <taxon>Paraburkholderia</taxon>
    </lineage>
</organism>
<keyword evidence="1" id="KW-0472">Membrane</keyword>
<keyword evidence="1" id="KW-0812">Transmembrane</keyword>
<accession>A0ABW9EAA2</accession>
<sequence length="47" mass="5074">MLFPEVNLFDAPPLDAAVRFARHSVRAISLRFLLAVSSCIFLAAGVA</sequence>
<proteinExistence type="predicted"/>
<evidence type="ECO:0000313" key="3">
    <source>
        <dbReference type="Proteomes" id="UP001629392"/>
    </source>
</evidence>
<comment type="caution">
    <text evidence="2">The sequence shown here is derived from an EMBL/GenBank/DDBJ whole genome shotgun (WGS) entry which is preliminary data.</text>
</comment>
<dbReference type="RefSeq" id="WP_408140851.1">
    <property type="nucleotide sequence ID" value="NZ_JAQQCJ010000004.1"/>
</dbReference>
<reference evidence="2 3" key="1">
    <citation type="journal article" date="2024" name="Chem. Sci.">
        <title>Discovery of megapolipeptins by genome mining of a Burkholderiales bacteria collection.</title>
        <authorList>
            <person name="Paulo B.S."/>
            <person name="Recchia M.J.J."/>
            <person name="Lee S."/>
            <person name="Fergusson C.H."/>
            <person name="Romanowski S.B."/>
            <person name="Hernandez A."/>
            <person name="Krull N."/>
            <person name="Liu D.Y."/>
            <person name="Cavanagh H."/>
            <person name="Bos A."/>
            <person name="Gray C.A."/>
            <person name="Murphy B.T."/>
            <person name="Linington R.G."/>
            <person name="Eustaquio A.S."/>
        </authorList>
    </citation>
    <scope>NUCLEOTIDE SEQUENCE [LARGE SCALE GENOMIC DNA]</scope>
    <source>
        <strain evidence="2 3">RL17-350-BIC-E</strain>
    </source>
</reference>
<gene>
    <name evidence="2" type="ORF">PQQ73_06600</name>
</gene>
<dbReference type="EMBL" id="JAQQCL010000003">
    <property type="protein sequence ID" value="MFM0715990.1"/>
    <property type="molecule type" value="Genomic_DNA"/>
</dbReference>